<dbReference type="Pfam" id="PF00505">
    <property type="entry name" value="HMG_box"/>
    <property type="match status" value="1"/>
</dbReference>
<proteinExistence type="predicted"/>
<keyword evidence="3" id="KW-0539">Nucleus</keyword>
<evidence type="ECO:0000256" key="2">
    <source>
        <dbReference type="ARBA" id="ARBA00023125"/>
    </source>
</evidence>
<name>A0A6S7FHM8_PARCT</name>
<comment type="subcellular location">
    <subcellularLocation>
        <location evidence="1">Nucleus</location>
    </subcellularLocation>
</comment>
<dbReference type="InterPro" id="IPR050140">
    <property type="entry name" value="SRY-related_HMG-box_TF-like"/>
</dbReference>
<keyword evidence="2" id="KW-0238">DNA-binding</keyword>
<evidence type="ECO:0000256" key="3">
    <source>
        <dbReference type="ARBA" id="ARBA00023242"/>
    </source>
</evidence>
<dbReference type="OrthoDB" id="6247875at2759"/>
<dbReference type="GO" id="GO:0005634">
    <property type="term" value="C:nucleus"/>
    <property type="evidence" value="ECO:0007669"/>
    <property type="project" value="UniProtKB-SubCell"/>
</dbReference>
<evidence type="ECO:0000313" key="4">
    <source>
        <dbReference type="EMBL" id="CAB3977182.1"/>
    </source>
</evidence>
<dbReference type="Proteomes" id="UP001152795">
    <property type="component" value="Unassembled WGS sequence"/>
</dbReference>
<protein>
    <submittedName>
        <fullName evidence="4">Uncharacterized protein</fullName>
    </submittedName>
</protein>
<dbReference type="GO" id="GO:0001228">
    <property type="term" value="F:DNA-binding transcription activator activity, RNA polymerase II-specific"/>
    <property type="evidence" value="ECO:0007669"/>
    <property type="project" value="TreeGrafter"/>
</dbReference>
<keyword evidence="5" id="KW-1185">Reference proteome</keyword>
<dbReference type="PANTHER" id="PTHR10270">
    <property type="entry name" value="SOX TRANSCRIPTION FACTOR"/>
    <property type="match status" value="1"/>
</dbReference>
<organism evidence="4 5">
    <name type="scientific">Paramuricea clavata</name>
    <name type="common">Red gorgonian</name>
    <name type="synonym">Violescent sea-whip</name>
    <dbReference type="NCBI Taxonomy" id="317549"/>
    <lineage>
        <taxon>Eukaryota</taxon>
        <taxon>Metazoa</taxon>
        <taxon>Cnidaria</taxon>
        <taxon>Anthozoa</taxon>
        <taxon>Octocorallia</taxon>
        <taxon>Malacalcyonacea</taxon>
        <taxon>Plexauridae</taxon>
        <taxon>Paramuricea</taxon>
    </lineage>
</organism>
<gene>
    <name evidence="4" type="ORF">PACLA_8A067434</name>
</gene>
<comment type="caution">
    <text evidence="4">The sequence shown here is derived from an EMBL/GenBank/DDBJ whole genome shotgun (WGS) entry which is preliminary data.</text>
</comment>
<dbReference type="GO" id="GO:0000978">
    <property type="term" value="F:RNA polymerase II cis-regulatory region sequence-specific DNA binding"/>
    <property type="evidence" value="ECO:0007669"/>
    <property type="project" value="TreeGrafter"/>
</dbReference>
<accession>A0A6S7FHM8</accession>
<sequence>MGKQEEGHIKRPMNAFMVWSRGKRKQIAQVNPKMHNSDISKKLGEQWKTLTPEEKEPFIAEAKRLQAVHIQEHPDYKYKPKRRKPRTLKKEPQGITMYNPYAGAPLMTVPDKYQTTALPPNIPQGAMSSLPPSYPSEALAMYTKMSAASSYHPDYPTSTYPLIYQSQSNATNQVNSVAMNGRPIYSNGMEYYQGNGLITNKGLPVHNGSAYVTSMPSHIPNRMAPSPVEDSRPTMVNTPPIASSPNMHIERVSPSVSHIKSMAESLGQQRVWQPHNASKDISGLRTAGLVLNSY</sequence>
<evidence type="ECO:0000256" key="1">
    <source>
        <dbReference type="ARBA" id="ARBA00004123"/>
    </source>
</evidence>
<dbReference type="InterPro" id="IPR009071">
    <property type="entry name" value="HMG_box_dom"/>
</dbReference>
<reference evidence="4" key="1">
    <citation type="submission" date="2020-04" db="EMBL/GenBank/DDBJ databases">
        <authorList>
            <person name="Alioto T."/>
            <person name="Alioto T."/>
            <person name="Gomez Garrido J."/>
        </authorList>
    </citation>
    <scope>NUCLEOTIDE SEQUENCE</scope>
    <source>
        <strain evidence="4">A484AB</strain>
    </source>
</reference>
<dbReference type="EMBL" id="CACRXK020000033">
    <property type="protein sequence ID" value="CAB3977182.1"/>
    <property type="molecule type" value="Genomic_DNA"/>
</dbReference>
<dbReference type="InterPro" id="IPR036910">
    <property type="entry name" value="HMG_box_dom_sf"/>
</dbReference>
<dbReference type="GO" id="GO:0000122">
    <property type="term" value="P:negative regulation of transcription by RNA polymerase II"/>
    <property type="evidence" value="ECO:0007669"/>
    <property type="project" value="TreeGrafter"/>
</dbReference>
<dbReference type="PROSITE" id="PS50118">
    <property type="entry name" value="HMG_BOX_2"/>
    <property type="match status" value="1"/>
</dbReference>
<evidence type="ECO:0000313" key="5">
    <source>
        <dbReference type="Proteomes" id="UP001152795"/>
    </source>
</evidence>
<dbReference type="CDD" id="cd22028">
    <property type="entry name" value="HMG-box_SoxA_SoxB_SoxG"/>
    <property type="match status" value="1"/>
</dbReference>
<dbReference type="FunFam" id="1.10.30.10:FF:000002">
    <property type="entry name" value="transcription factor Sox-2"/>
    <property type="match status" value="1"/>
</dbReference>
<dbReference type="SUPFAM" id="SSF47095">
    <property type="entry name" value="HMG-box"/>
    <property type="match status" value="1"/>
</dbReference>
<dbReference type="SMART" id="SM00398">
    <property type="entry name" value="HMG"/>
    <property type="match status" value="1"/>
</dbReference>
<dbReference type="GO" id="GO:0030182">
    <property type="term" value="P:neuron differentiation"/>
    <property type="evidence" value="ECO:0007669"/>
    <property type="project" value="TreeGrafter"/>
</dbReference>
<dbReference type="PANTHER" id="PTHR10270:SF323">
    <property type="entry name" value="TRANSCRIPTION FACTOR SOX-14-RELATED"/>
    <property type="match status" value="1"/>
</dbReference>
<dbReference type="AlphaFoldDB" id="A0A6S7FHM8"/>
<dbReference type="Gene3D" id="1.10.30.10">
    <property type="entry name" value="High mobility group box domain"/>
    <property type="match status" value="1"/>
</dbReference>